<comment type="caution">
    <text evidence="1">The sequence shown here is derived from an EMBL/GenBank/DDBJ whole genome shotgun (WGS) entry which is preliminary data.</text>
</comment>
<dbReference type="PATRIC" id="fig|1196324.3.peg.1274"/>
<accession>I8AK31</accession>
<dbReference type="RefSeq" id="WP_007201346.1">
    <property type="nucleotide sequence ID" value="NZ_AKKV01000022.1"/>
</dbReference>
<reference evidence="1 2" key="1">
    <citation type="journal article" date="2012" name="J. Bacteriol.">
        <title>Genome of Bacillus macauensis ZFHKF-1, a Long-Chain-Forming Bacterium.</title>
        <authorList>
            <person name="Cai L."/>
            <person name="Zhang T."/>
        </authorList>
    </citation>
    <scope>NUCLEOTIDE SEQUENCE [LARGE SCALE GENOMIC DNA]</scope>
    <source>
        <strain evidence="1 2">ZFHKF-1</strain>
    </source>
</reference>
<dbReference type="STRING" id="1196324.A374_06246"/>
<organism evidence="1 2">
    <name type="scientific">Fictibacillus macauensis ZFHKF-1</name>
    <dbReference type="NCBI Taxonomy" id="1196324"/>
    <lineage>
        <taxon>Bacteria</taxon>
        <taxon>Bacillati</taxon>
        <taxon>Bacillota</taxon>
        <taxon>Bacilli</taxon>
        <taxon>Bacillales</taxon>
        <taxon>Fictibacillaceae</taxon>
        <taxon>Fictibacillus</taxon>
    </lineage>
</organism>
<protein>
    <recommendedName>
        <fullName evidence="3">YwqI/YxiC family protein</fullName>
    </recommendedName>
</protein>
<evidence type="ECO:0000313" key="1">
    <source>
        <dbReference type="EMBL" id="EIT86177.1"/>
    </source>
</evidence>
<dbReference type="OrthoDB" id="2455619at2"/>
<evidence type="ECO:0008006" key="3">
    <source>
        <dbReference type="Google" id="ProtNLM"/>
    </source>
</evidence>
<dbReference type="AlphaFoldDB" id="I8AK31"/>
<evidence type="ECO:0000313" key="2">
    <source>
        <dbReference type="Proteomes" id="UP000004080"/>
    </source>
</evidence>
<dbReference type="Proteomes" id="UP000004080">
    <property type="component" value="Unassembled WGS sequence"/>
</dbReference>
<proteinExistence type="predicted"/>
<gene>
    <name evidence="1" type="ORF">A374_06246</name>
</gene>
<name>I8AK31_9BACL</name>
<dbReference type="InterPro" id="IPR046318">
    <property type="entry name" value="DUF5344"/>
</dbReference>
<sequence>MNMEIAIQFQAVEQALADMRKKAESVKTAIPHTIGHGNTLATVEQINKISKQLQTLLENYHSFILENQDMAKKSVDRMKKVDQQAGEQFLMK</sequence>
<dbReference type="Pfam" id="PF17279">
    <property type="entry name" value="DUF5344"/>
    <property type="match status" value="1"/>
</dbReference>
<dbReference type="EMBL" id="AKKV01000022">
    <property type="protein sequence ID" value="EIT86177.1"/>
    <property type="molecule type" value="Genomic_DNA"/>
</dbReference>
<keyword evidence="2" id="KW-1185">Reference proteome</keyword>